<sequence length="129" mass="13055">MDEQATAATGTTTAANTGCEISEEWFGRTVVISAAGVVDMLTSPQLETSIAGALTKDPKAIIVDLSDVDFLASAGMGVLVAARDKASAEIGFGVVASGPATSRPLKLVGLADIVGLYETLKEARAALGE</sequence>
<dbReference type="GO" id="GO:0043856">
    <property type="term" value="F:anti-sigma factor antagonist activity"/>
    <property type="evidence" value="ECO:0007669"/>
    <property type="project" value="TreeGrafter"/>
</dbReference>
<dbReference type="RefSeq" id="WP_163698750.1">
    <property type="nucleotide sequence ID" value="NZ_AP022595.1"/>
</dbReference>
<dbReference type="PANTHER" id="PTHR33495:SF13">
    <property type="entry name" value="ANTI-SIGMA-F FACTOR ANTAGONIST RSFB"/>
    <property type="match status" value="1"/>
</dbReference>
<reference evidence="2 3" key="1">
    <citation type="journal article" date="2019" name="Emerg. Microbes Infect.">
        <title>Comprehensive subspecies identification of 175 nontuberculous mycobacteria species based on 7547 genomic profiles.</title>
        <authorList>
            <person name="Matsumoto Y."/>
            <person name="Kinjo T."/>
            <person name="Motooka D."/>
            <person name="Nabeya D."/>
            <person name="Jung N."/>
            <person name="Uechi K."/>
            <person name="Horii T."/>
            <person name="Iida T."/>
            <person name="Fujita J."/>
            <person name="Nakamura S."/>
        </authorList>
    </citation>
    <scope>NUCLEOTIDE SEQUENCE [LARGE SCALE GENOMIC DNA]</scope>
    <source>
        <strain evidence="2 3">JCM 30395</strain>
    </source>
</reference>
<accession>A0A7I7SU13</accession>
<dbReference type="SUPFAM" id="SSF52091">
    <property type="entry name" value="SpoIIaa-like"/>
    <property type="match status" value="1"/>
</dbReference>
<name>A0A7I7SU13_9MYCO</name>
<evidence type="ECO:0000313" key="2">
    <source>
        <dbReference type="EMBL" id="BBY60278.1"/>
    </source>
</evidence>
<dbReference type="EMBL" id="AP022595">
    <property type="protein sequence ID" value="BBY60278.1"/>
    <property type="molecule type" value="Genomic_DNA"/>
</dbReference>
<evidence type="ECO:0000259" key="1">
    <source>
        <dbReference type="PROSITE" id="PS50801"/>
    </source>
</evidence>
<dbReference type="PROSITE" id="PS50801">
    <property type="entry name" value="STAS"/>
    <property type="match status" value="1"/>
</dbReference>
<dbReference type="Proteomes" id="UP000466445">
    <property type="component" value="Chromosome"/>
</dbReference>
<proteinExistence type="predicted"/>
<dbReference type="Gene3D" id="3.30.750.24">
    <property type="entry name" value="STAS domain"/>
    <property type="match status" value="1"/>
</dbReference>
<dbReference type="CDD" id="cd07043">
    <property type="entry name" value="STAS_anti-anti-sigma_factors"/>
    <property type="match status" value="1"/>
</dbReference>
<dbReference type="InterPro" id="IPR002645">
    <property type="entry name" value="STAS_dom"/>
</dbReference>
<dbReference type="PANTHER" id="PTHR33495">
    <property type="entry name" value="ANTI-SIGMA FACTOR ANTAGONIST TM_1081-RELATED-RELATED"/>
    <property type="match status" value="1"/>
</dbReference>
<protein>
    <submittedName>
        <fullName evidence="2">Anti-sigma factor antagonist</fullName>
    </submittedName>
</protein>
<dbReference type="KEGG" id="msar:MSAR_34140"/>
<dbReference type="InterPro" id="IPR036513">
    <property type="entry name" value="STAS_dom_sf"/>
</dbReference>
<feature type="domain" description="STAS" evidence="1">
    <location>
        <begin position="30"/>
        <end position="127"/>
    </location>
</feature>
<dbReference type="AlphaFoldDB" id="A0A7I7SU13"/>
<keyword evidence="3" id="KW-1185">Reference proteome</keyword>
<organism evidence="2 3">
    <name type="scientific">Mycolicibacterium sarraceniae</name>
    <dbReference type="NCBI Taxonomy" id="1534348"/>
    <lineage>
        <taxon>Bacteria</taxon>
        <taxon>Bacillati</taxon>
        <taxon>Actinomycetota</taxon>
        <taxon>Actinomycetes</taxon>
        <taxon>Mycobacteriales</taxon>
        <taxon>Mycobacteriaceae</taxon>
        <taxon>Mycolicibacterium</taxon>
    </lineage>
</organism>
<gene>
    <name evidence="2" type="primary">rsfB</name>
    <name evidence="2" type="ORF">MSAR_34140</name>
</gene>
<evidence type="ECO:0000313" key="3">
    <source>
        <dbReference type="Proteomes" id="UP000466445"/>
    </source>
</evidence>
<dbReference type="Pfam" id="PF01740">
    <property type="entry name" value="STAS"/>
    <property type="match status" value="1"/>
</dbReference>